<evidence type="ECO:0000313" key="6">
    <source>
        <dbReference type="EMBL" id="MBV3392998.1"/>
    </source>
</evidence>
<proteinExistence type="inferred from homology"/>
<dbReference type="PANTHER" id="PTHR11739">
    <property type="entry name" value="CITRATE SYNTHASE"/>
    <property type="match status" value="1"/>
</dbReference>
<dbReference type="PIRSF" id="PIRSF001369">
    <property type="entry name" value="Citrate_synth"/>
    <property type="match status" value="1"/>
</dbReference>
<dbReference type="Proteomes" id="UP001196408">
    <property type="component" value="Unassembled WGS sequence"/>
</dbReference>
<dbReference type="GO" id="GO:0005975">
    <property type="term" value="P:carbohydrate metabolic process"/>
    <property type="evidence" value="ECO:0007669"/>
    <property type="project" value="TreeGrafter"/>
</dbReference>
<organism evidence="5 7">
    <name type="scientific">Catenibacterium mitsuokai</name>
    <dbReference type="NCBI Taxonomy" id="100886"/>
    <lineage>
        <taxon>Bacteria</taxon>
        <taxon>Bacillati</taxon>
        <taxon>Bacillota</taxon>
        <taxon>Erysipelotrichia</taxon>
        <taxon>Erysipelotrichales</taxon>
        <taxon>Coprobacillaceae</taxon>
        <taxon>Catenibacterium</taxon>
    </lineage>
</organism>
<dbReference type="NCBIfam" id="NF010635">
    <property type="entry name" value="PRK14032.1"/>
    <property type="match status" value="1"/>
</dbReference>
<sequence length="443" mass="50412">MDQNIKDCFKKSLDETAIPGELYKKYSVKKGLRNEDGTGVLVGLTNISDVVGYKKVDGEKVDDYGTLYYRGINVKDIVENGKGRRFLYEEVCFLILFGYLPNREELEHFKKTISDHYTLPERYLELNILGYPEKNLMNKLQREVLMLYSYDDDPDNVGVLETLEKGIDLIAKIPVIVSYTYQSKVHHFDKGSMIIHHQNYDYSIAEQILYLLRRDGTFSNKEAEVLNTALILHADHGGGNNSTFTNVVISSTGTDIYSAISGAIGSLKGPKHGGANLAVKKQMELVINEIGIQASELRIRQIVQDILDGDFNDHTGLIYGIGHAVYTLSDPRSEILAKQCEELSYEKFRHDEYEFYRKFSAIAIDEIYKRKGIHVCTNVDFYSGLVYDMLGIPEDLYTLLFVIGRTVGWVAHNIESKLYSGRIVRPATKFVGELKDYKNIEDR</sequence>
<evidence type="ECO:0000256" key="3">
    <source>
        <dbReference type="ARBA" id="ARBA00049288"/>
    </source>
</evidence>
<dbReference type="Pfam" id="PF00285">
    <property type="entry name" value="Citrate_synt"/>
    <property type="match status" value="1"/>
</dbReference>
<keyword evidence="8" id="KW-1185">Reference proteome</keyword>
<evidence type="ECO:0000313" key="7">
    <source>
        <dbReference type="Proteomes" id="UP001196408"/>
    </source>
</evidence>
<reference evidence="5 8" key="1">
    <citation type="submission" date="2021-06" db="EMBL/GenBank/DDBJ databases">
        <title>Collection of gut derived symbiotic bacterial strains cultured from healthy donors.</title>
        <authorList>
            <person name="Lin H."/>
            <person name="Littmann E."/>
            <person name="Pamer E.G."/>
        </authorList>
    </citation>
    <scope>NUCLEOTIDE SEQUENCE</scope>
    <source>
        <strain evidence="6 8">MSK.21.70</strain>
        <strain evidence="5">MSK.21.82</strain>
    </source>
</reference>
<evidence type="ECO:0000256" key="1">
    <source>
        <dbReference type="ARBA" id="ARBA00010566"/>
    </source>
</evidence>
<dbReference type="RefSeq" id="WP_217747788.1">
    <property type="nucleotide sequence ID" value="NZ_JAHOEB010000039.1"/>
</dbReference>
<name>A0AAW4MYU7_9FIRM</name>
<protein>
    <recommendedName>
        <fullName evidence="4">Citrate synthase</fullName>
    </recommendedName>
</protein>
<comment type="similarity">
    <text evidence="1 4">Belongs to the citrate synthase family.</text>
</comment>
<dbReference type="EMBL" id="JAHOEF010000041">
    <property type="protein sequence ID" value="MBV3382991.1"/>
    <property type="molecule type" value="Genomic_DNA"/>
</dbReference>
<dbReference type="GO" id="GO:0006099">
    <property type="term" value="P:tricarboxylic acid cycle"/>
    <property type="evidence" value="ECO:0007669"/>
    <property type="project" value="TreeGrafter"/>
</dbReference>
<evidence type="ECO:0000313" key="5">
    <source>
        <dbReference type="EMBL" id="MBV3382991.1"/>
    </source>
</evidence>
<gene>
    <name evidence="5" type="ORF">KSV97_07125</name>
    <name evidence="6" type="ORF">KSW06_06975</name>
</gene>
<dbReference type="Proteomes" id="UP001197492">
    <property type="component" value="Unassembled WGS sequence"/>
</dbReference>
<comment type="caution">
    <text evidence="5">The sequence shown here is derived from an EMBL/GenBank/DDBJ whole genome shotgun (WGS) entry which is preliminary data.</text>
</comment>
<dbReference type="InterPro" id="IPR024176">
    <property type="entry name" value="Citrate_synthase_bac-typ"/>
</dbReference>
<dbReference type="PANTHER" id="PTHR11739:SF4">
    <property type="entry name" value="CITRATE SYNTHASE, PEROXISOMAL"/>
    <property type="match status" value="1"/>
</dbReference>
<dbReference type="AlphaFoldDB" id="A0AAW4MYU7"/>
<evidence type="ECO:0000256" key="4">
    <source>
        <dbReference type="PIRNR" id="PIRNR001369"/>
    </source>
</evidence>
<keyword evidence="2 4" id="KW-0808">Transferase</keyword>
<dbReference type="GO" id="GO:0005829">
    <property type="term" value="C:cytosol"/>
    <property type="evidence" value="ECO:0007669"/>
    <property type="project" value="TreeGrafter"/>
</dbReference>
<dbReference type="EMBL" id="JAHOEL010000039">
    <property type="protein sequence ID" value="MBV3392998.1"/>
    <property type="molecule type" value="Genomic_DNA"/>
</dbReference>
<comment type="catalytic activity">
    <reaction evidence="3">
        <text>oxaloacetate + acetyl-CoA + H2O = citrate + CoA + H(+)</text>
        <dbReference type="Rhea" id="RHEA:16845"/>
        <dbReference type="ChEBI" id="CHEBI:15377"/>
        <dbReference type="ChEBI" id="CHEBI:15378"/>
        <dbReference type="ChEBI" id="CHEBI:16452"/>
        <dbReference type="ChEBI" id="CHEBI:16947"/>
        <dbReference type="ChEBI" id="CHEBI:57287"/>
        <dbReference type="ChEBI" id="CHEBI:57288"/>
        <dbReference type="EC" id="2.3.3.16"/>
    </reaction>
</comment>
<evidence type="ECO:0000256" key="2">
    <source>
        <dbReference type="ARBA" id="ARBA00022679"/>
    </source>
</evidence>
<evidence type="ECO:0000313" key="8">
    <source>
        <dbReference type="Proteomes" id="UP001197492"/>
    </source>
</evidence>
<accession>A0AAW4MYU7</accession>
<dbReference type="InterPro" id="IPR002020">
    <property type="entry name" value="Citrate_synthase"/>
</dbReference>
<dbReference type="GO" id="GO:0046912">
    <property type="term" value="F:acyltransferase activity, acyl groups converted into alkyl on transfer"/>
    <property type="evidence" value="ECO:0007669"/>
    <property type="project" value="InterPro"/>
</dbReference>